<dbReference type="EMBL" id="CAJRST010005557">
    <property type="protein sequence ID" value="CAG5885189.1"/>
    <property type="molecule type" value="Genomic_DNA"/>
</dbReference>
<dbReference type="AlphaFoldDB" id="A0A8S4AQ39"/>
<reference evidence="2" key="1">
    <citation type="submission" date="2021-05" db="EMBL/GenBank/DDBJ databases">
        <authorList>
            <person name="Tigano A."/>
        </authorList>
    </citation>
    <scope>NUCLEOTIDE SEQUENCE</scope>
</reference>
<feature type="signal peptide" evidence="1">
    <location>
        <begin position="1"/>
        <end position="20"/>
    </location>
</feature>
<comment type="caution">
    <text evidence="2">The sequence shown here is derived from an EMBL/GenBank/DDBJ whole genome shotgun (WGS) entry which is preliminary data.</text>
</comment>
<keyword evidence="3" id="KW-1185">Reference proteome</keyword>
<feature type="chain" id="PRO_5035940082" evidence="1">
    <location>
        <begin position="21"/>
        <end position="128"/>
    </location>
</feature>
<keyword evidence="1" id="KW-0732">Signal</keyword>
<dbReference type="SUPFAM" id="SSF58113">
    <property type="entry name" value="Apolipoprotein A-I"/>
    <property type="match status" value="1"/>
</dbReference>
<dbReference type="Gene3D" id="6.10.250.100">
    <property type="match status" value="1"/>
</dbReference>
<evidence type="ECO:0000313" key="3">
    <source>
        <dbReference type="Proteomes" id="UP000677803"/>
    </source>
</evidence>
<evidence type="ECO:0000256" key="1">
    <source>
        <dbReference type="SAM" id="SignalP"/>
    </source>
</evidence>
<accession>A0A8S4AQ39</accession>
<evidence type="ECO:0000313" key="2">
    <source>
        <dbReference type="EMBL" id="CAG5885189.1"/>
    </source>
</evidence>
<dbReference type="OrthoDB" id="8446556at2759"/>
<name>A0A8S4AQ39_9TELE</name>
<protein>
    <submittedName>
        <fullName evidence="2">(Atlantic silverside) hypothetical protein</fullName>
    </submittedName>
</protein>
<organism evidence="2 3">
    <name type="scientific">Menidia menidia</name>
    <name type="common">Atlantic silverside</name>
    <dbReference type="NCBI Taxonomy" id="238744"/>
    <lineage>
        <taxon>Eukaryota</taxon>
        <taxon>Metazoa</taxon>
        <taxon>Chordata</taxon>
        <taxon>Craniata</taxon>
        <taxon>Vertebrata</taxon>
        <taxon>Euteleostomi</taxon>
        <taxon>Actinopterygii</taxon>
        <taxon>Neopterygii</taxon>
        <taxon>Teleostei</taxon>
        <taxon>Neoteleostei</taxon>
        <taxon>Acanthomorphata</taxon>
        <taxon>Ovalentaria</taxon>
        <taxon>Atherinomorphae</taxon>
        <taxon>Atheriniformes</taxon>
        <taxon>Atherinopsidae</taxon>
        <taxon>Menidiinae</taxon>
        <taxon>Menidia</taxon>
    </lineage>
</organism>
<sequence length="128" mass="14099">MKFFLLAAVALLALAHGSVAQDAADLQKLSQYLDEMKAKVAQDLGQILGNPDLAGQAQTFLEENKKKLEPLAAQVQEQLKSATSNMDETLRPLAEQMQAQVQPMIEDFQKQMEGIFQKLTQQAKAIGQ</sequence>
<proteinExistence type="predicted"/>
<dbReference type="Proteomes" id="UP000677803">
    <property type="component" value="Unassembled WGS sequence"/>
</dbReference>
<gene>
    <name evidence="2" type="ORF">MMEN_LOCUS5891</name>
</gene>